<protein>
    <recommendedName>
        <fullName evidence="5">ATP-grasp domain-containing protein</fullName>
    </recommendedName>
</protein>
<gene>
    <name evidence="3" type="ORF">B0T24DRAFT_525428</name>
</gene>
<comment type="caution">
    <text evidence="3">The sequence shown here is derived from an EMBL/GenBank/DDBJ whole genome shotgun (WGS) entry which is preliminary data.</text>
</comment>
<keyword evidence="2" id="KW-0472">Membrane</keyword>
<organism evidence="3 4">
    <name type="scientific">Lasiosphaeria ovina</name>
    <dbReference type="NCBI Taxonomy" id="92902"/>
    <lineage>
        <taxon>Eukaryota</taxon>
        <taxon>Fungi</taxon>
        <taxon>Dikarya</taxon>
        <taxon>Ascomycota</taxon>
        <taxon>Pezizomycotina</taxon>
        <taxon>Sordariomycetes</taxon>
        <taxon>Sordariomycetidae</taxon>
        <taxon>Sordariales</taxon>
        <taxon>Lasiosphaeriaceae</taxon>
        <taxon>Lasiosphaeria</taxon>
    </lineage>
</organism>
<evidence type="ECO:0000313" key="3">
    <source>
        <dbReference type="EMBL" id="KAK3376324.1"/>
    </source>
</evidence>
<accession>A0AAE0KGX1</accession>
<evidence type="ECO:0000256" key="2">
    <source>
        <dbReference type="SAM" id="Phobius"/>
    </source>
</evidence>
<evidence type="ECO:0008006" key="5">
    <source>
        <dbReference type="Google" id="ProtNLM"/>
    </source>
</evidence>
<proteinExistence type="predicted"/>
<dbReference type="EMBL" id="JAULSN010000003">
    <property type="protein sequence ID" value="KAK3376324.1"/>
    <property type="molecule type" value="Genomic_DNA"/>
</dbReference>
<reference evidence="3" key="2">
    <citation type="submission" date="2023-06" db="EMBL/GenBank/DDBJ databases">
        <authorList>
            <consortium name="Lawrence Berkeley National Laboratory"/>
            <person name="Haridas S."/>
            <person name="Hensen N."/>
            <person name="Bonometti L."/>
            <person name="Westerberg I."/>
            <person name="Brannstrom I.O."/>
            <person name="Guillou S."/>
            <person name="Cros-Aarteil S."/>
            <person name="Calhoun S."/>
            <person name="Kuo A."/>
            <person name="Mondo S."/>
            <person name="Pangilinan J."/>
            <person name="Riley R."/>
            <person name="Labutti K."/>
            <person name="Andreopoulos B."/>
            <person name="Lipzen A."/>
            <person name="Chen C."/>
            <person name="Yanf M."/>
            <person name="Daum C."/>
            <person name="Ng V."/>
            <person name="Clum A."/>
            <person name="Steindorff A."/>
            <person name="Ohm R."/>
            <person name="Martin F."/>
            <person name="Silar P."/>
            <person name="Natvig D."/>
            <person name="Lalanne C."/>
            <person name="Gautier V."/>
            <person name="Ament-Velasquez S.L."/>
            <person name="Kruys A."/>
            <person name="Hutchinson M.I."/>
            <person name="Powell A.J."/>
            <person name="Barry K."/>
            <person name="Miller A.N."/>
            <person name="Grigoriev I.V."/>
            <person name="Debuchy R."/>
            <person name="Gladieux P."/>
            <person name="Thoren M.H."/>
            <person name="Johannesson H."/>
        </authorList>
    </citation>
    <scope>NUCLEOTIDE SEQUENCE</scope>
    <source>
        <strain evidence="3">CBS 958.72</strain>
    </source>
</reference>
<feature type="region of interest" description="Disordered" evidence="1">
    <location>
        <begin position="279"/>
        <end position="303"/>
    </location>
</feature>
<dbReference type="Gene3D" id="3.40.50.20">
    <property type="match status" value="1"/>
</dbReference>
<evidence type="ECO:0000256" key="1">
    <source>
        <dbReference type="SAM" id="MobiDB-lite"/>
    </source>
</evidence>
<evidence type="ECO:0000313" key="4">
    <source>
        <dbReference type="Proteomes" id="UP001287356"/>
    </source>
</evidence>
<feature type="transmembrane region" description="Helical" evidence="2">
    <location>
        <begin position="52"/>
        <end position="74"/>
    </location>
</feature>
<sequence>MIAKHLLQVVLSTAYAKLRHSNLSLPRPPLDGPAAISWLDALVTSRHVKTLFFLYLSILLLPFDTAVIVLLWLWSRVTDYGSIGPQKTLPAAQRKTVLITSVGTAQGLTLARLFHRAGHRVIGADTEPLSIGAVSQAVHKHYALARPPASTALPLPKNAADNKYIGGLLRIVRAEGADLCISASDNAHMALHDALACDAVESQTFCKAVRSGVDDARTLGDRALFMDLAHRLRLPVPDFAVVRSREQLVETVEERRGQLGPGLDDHHDRPLRRYLVKPLGVDDDGSGGQQPLLLPRPTRDETETQVAQLPLPLPLSTMEEKAGQNTPAVLVQEFVPGHEYCSHAVVIRGQVRAFAACPSSDVMTHYTLLPTGSAHHAEMLAFTRRQREGDGDGDGGHHDRRRLLLLLPADDHDHDPDPSLELCAVECSSPRAHTAAVLFSHTPALVDEYLWLLGEDAPPARAAPLTPSHRRYYWAGQDLFDLVLRPWLSLARVTTNDQLAAQLDEGWASARLFASRVASWKDATLEPWDPLPAWWLYHVFWPARFIRLWRDGQRWSRVNVGTGRVYKA</sequence>
<reference evidence="3" key="1">
    <citation type="journal article" date="2023" name="Mol. Phylogenet. Evol.">
        <title>Genome-scale phylogeny and comparative genomics of the fungal order Sordariales.</title>
        <authorList>
            <person name="Hensen N."/>
            <person name="Bonometti L."/>
            <person name="Westerberg I."/>
            <person name="Brannstrom I.O."/>
            <person name="Guillou S."/>
            <person name="Cros-Aarteil S."/>
            <person name="Calhoun S."/>
            <person name="Haridas S."/>
            <person name="Kuo A."/>
            <person name="Mondo S."/>
            <person name="Pangilinan J."/>
            <person name="Riley R."/>
            <person name="LaButti K."/>
            <person name="Andreopoulos B."/>
            <person name="Lipzen A."/>
            <person name="Chen C."/>
            <person name="Yan M."/>
            <person name="Daum C."/>
            <person name="Ng V."/>
            <person name="Clum A."/>
            <person name="Steindorff A."/>
            <person name="Ohm R.A."/>
            <person name="Martin F."/>
            <person name="Silar P."/>
            <person name="Natvig D.O."/>
            <person name="Lalanne C."/>
            <person name="Gautier V."/>
            <person name="Ament-Velasquez S.L."/>
            <person name="Kruys A."/>
            <person name="Hutchinson M.I."/>
            <person name="Powell A.J."/>
            <person name="Barry K."/>
            <person name="Miller A.N."/>
            <person name="Grigoriev I.V."/>
            <person name="Debuchy R."/>
            <person name="Gladieux P."/>
            <person name="Hiltunen Thoren M."/>
            <person name="Johannesson H."/>
        </authorList>
    </citation>
    <scope>NUCLEOTIDE SEQUENCE</scope>
    <source>
        <strain evidence="3">CBS 958.72</strain>
    </source>
</reference>
<name>A0AAE0KGX1_9PEZI</name>
<dbReference type="SUPFAM" id="SSF56059">
    <property type="entry name" value="Glutathione synthetase ATP-binding domain-like"/>
    <property type="match status" value="1"/>
</dbReference>
<dbReference type="AlphaFoldDB" id="A0AAE0KGX1"/>
<keyword evidence="2" id="KW-0812">Transmembrane</keyword>
<keyword evidence="2" id="KW-1133">Transmembrane helix</keyword>
<keyword evidence="4" id="KW-1185">Reference proteome</keyword>
<dbReference type="Proteomes" id="UP001287356">
    <property type="component" value="Unassembled WGS sequence"/>
</dbReference>